<evidence type="ECO:0000256" key="1">
    <source>
        <dbReference type="SAM" id="Phobius"/>
    </source>
</evidence>
<proteinExistence type="predicted"/>
<comment type="caution">
    <text evidence="3">The sequence shown here is derived from an EMBL/GenBank/DDBJ whole genome shotgun (WGS) entry which is preliminary data.</text>
</comment>
<dbReference type="InterPro" id="IPR028036">
    <property type="entry name" value="DMAC1-like_dom"/>
</dbReference>
<accession>A0AA39RB14</accession>
<evidence type="ECO:0000313" key="4">
    <source>
        <dbReference type="Proteomes" id="UP001166286"/>
    </source>
</evidence>
<protein>
    <recommendedName>
        <fullName evidence="2">Distal membrane-arm assembly complex protein 1-like domain-containing protein</fullName>
    </recommendedName>
</protein>
<evidence type="ECO:0000313" key="3">
    <source>
        <dbReference type="EMBL" id="KAK0517119.1"/>
    </source>
</evidence>
<name>A0AA39RB14_9LECA</name>
<keyword evidence="1" id="KW-1133">Transmembrane helix</keyword>
<dbReference type="PANTHER" id="PTHR28048">
    <property type="entry name" value="ACR195WP"/>
    <property type="match status" value="1"/>
</dbReference>
<reference evidence="3" key="1">
    <citation type="submission" date="2023-03" db="EMBL/GenBank/DDBJ databases">
        <title>Complete genome of Cladonia borealis.</title>
        <authorList>
            <person name="Park H."/>
        </authorList>
    </citation>
    <scope>NUCLEOTIDE SEQUENCE</scope>
    <source>
        <strain evidence="3">ANT050790</strain>
    </source>
</reference>
<dbReference type="AlphaFoldDB" id="A0AA39RB14"/>
<keyword evidence="1" id="KW-0472">Membrane</keyword>
<dbReference type="InterPro" id="IPR053092">
    <property type="entry name" value="Mitochondrial_unc_protein"/>
</dbReference>
<dbReference type="Proteomes" id="UP001166286">
    <property type="component" value="Unassembled WGS sequence"/>
</dbReference>
<keyword evidence="1" id="KW-0812">Transmembrane</keyword>
<sequence>MASSNDKRPTNPNASLLDLQQPEKLSKILEENKRDCLSCRLVGAAAFTGLGAYIYISGRSQLLEQQHKLTTKAGTLGGLRARMAGTGLLASTFVGMGLYRLVN</sequence>
<feature type="transmembrane region" description="Helical" evidence="1">
    <location>
        <begin position="83"/>
        <end position="102"/>
    </location>
</feature>
<dbReference type="PANTHER" id="PTHR28048:SF1">
    <property type="entry name" value="ACR195WP"/>
    <property type="match status" value="1"/>
</dbReference>
<gene>
    <name evidence="3" type="ORF">JMJ35_000274</name>
</gene>
<organism evidence="3 4">
    <name type="scientific">Cladonia borealis</name>
    <dbReference type="NCBI Taxonomy" id="184061"/>
    <lineage>
        <taxon>Eukaryota</taxon>
        <taxon>Fungi</taxon>
        <taxon>Dikarya</taxon>
        <taxon>Ascomycota</taxon>
        <taxon>Pezizomycotina</taxon>
        <taxon>Lecanoromycetes</taxon>
        <taxon>OSLEUM clade</taxon>
        <taxon>Lecanoromycetidae</taxon>
        <taxon>Lecanorales</taxon>
        <taxon>Lecanorineae</taxon>
        <taxon>Cladoniaceae</taxon>
        <taxon>Cladonia</taxon>
    </lineage>
</organism>
<keyword evidence="4" id="KW-1185">Reference proteome</keyword>
<feature type="domain" description="Distal membrane-arm assembly complex protein 1-like" evidence="2">
    <location>
        <begin position="35"/>
        <end position="67"/>
    </location>
</feature>
<evidence type="ECO:0000259" key="2">
    <source>
        <dbReference type="Pfam" id="PF15055"/>
    </source>
</evidence>
<feature type="transmembrane region" description="Helical" evidence="1">
    <location>
        <begin position="37"/>
        <end position="56"/>
    </location>
</feature>
<dbReference type="EMBL" id="JAFEKC020000001">
    <property type="protein sequence ID" value="KAK0517119.1"/>
    <property type="molecule type" value="Genomic_DNA"/>
</dbReference>
<dbReference type="Pfam" id="PF15055">
    <property type="entry name" value="DMAC1_Dmo2"/>
    <property type="match status" value="1"/>
</dbReference>